<reference evidence="2" key="1">
    <citation type="submission" date="2020-07" db="EMBL/GenBank/DDBJ databases">
        <title>Genome sequence and genetic diversity analysis of an under-domesticated orphan crop, white fonio (Digitaria exilis).</title>
        <authorList>
            <person name="Bennetzen J.L."/>
            <person name="Chen S."/>
            <person name="Ma X."/>
            <person name="Wang X."/>
            <person name="Yssel A.E.J."/>
            <person name="Chaluvadi S.R."/>
            <person name="Johnson M."/>
            <person name="Gangashetty P."/>
            <person name="Hamidou F."/>
            <person name="Sanogo M.D."/>
            <person name="Zwaenepoel A."/>
            <person name="Wallace J."/>
            <person name="Van De Peer Y."/>
            <person name="Van Deynze A."/>
        </authorList>
    </citation>
    <scope>NUCLEOTIDE SEQUENCE</scope>
    <source>
        <tissue evidence="2">Leaves</tissue>
    </source>
</reference>
<evidence type="ECO:0000313" key="3">
    <source>
        <dbReference type="Proteomes" id="UP000636709"/>
    </source>
</evidence>
<dbReference type="OrthoDB" id="721898at2759"/>
<name>A0A835E0A5_9POAL</name>
<proteinExistence type="predicted"/>
<feature type="region of interest" description="Disordered" evidence="1">
    <location>
        <begin position="426"/>
        <end position="448"/>
    </location>
</feature>
<feature type="region of interest" description="Disordered" evidence="1">
    <location>
        <begin position="120"/>
        <end position="150"/>
    </location>
</feature>
<accession>A0A835E0A5</accession>
<gene>
    <name evidence="2" type="ORF">HU200_062720</name>
</gene>
<feature type="compositionally biased region" description="Low complexity" evidence="1">
    <location>
        <begin position="317"/>
        <end position="327"/>
    </location>
</feature>
<dbReference type="AlphaFoldDB" id="A0A835E0A5"/>
<dbReference type="EMBL" id="JACEFO010002655">
    <property type="protein sequence ID" value="KAF8652521.1"/>
    <property type="molecule type" value="Genomic_DNA"/>
</dbReference>
<feature type="compositionally biased region" description="Polar residues" evidence="1">
    <location>
        <begin position="206"/>
        <end position="215"/>
    </location>
</feature>
<evidence type="ECO:0000313" key="2">
    <source>
        <dbReference type="EMBL" id="KAF8652521.1"/>
    </source>
</evidence>
<dbReference type="Proteomes" id="UP000636709">
    <property type="component" value="Unassembled WGS sequence"/>
</dbReference>
<sequence length="463" mass="51767">MEAADQARETASAKEWSDEDTDSECETDSSDDRQHCYKHPVPSGDDLCIYLRHQDLMWGCPVCPNKGLQDHVVWQATSMALREDYKKWNCLRRLARNMECAPRHVPSVVDRRHGPKEIYLSTPSLSSPVAKQPSYGPAAPSTSVLSHRQPGPTCHPFHLPSSGHILAQPDLDESVQRPTRAHPSLGTHTKDPYSGLYKRRRRIPSTPFSHQSRTLAPTRRHSQAHAATVKLHPRRLCCAKTSNTPSPFIPCSLALPRVRNLTRVAEPRFVVVGRLRRPILETNPQVRSTALETVESVASSPRFVELRRATAERRRSPSSPATSAAPTKPQPAVVWWWVPARANYVKMSHIRKEFLFPLTSLAGHISLLPSHRQTPSLPPPCPLHTPRQCDDDGPPQANSLKSSFVSWKSLDLVVLAQARPHIHHAKEPQPCRTGVGHQEQAQRGPIAVRESHLTHHGASLLIR</sequence>
<feature type="region of interest" description="Disordered" evidence="1">
    <location>
        <begin position="308"/>
        <end position="327"/>
    </location>
</feature>
<feature type="compositionally biased region" description="Acidic residues" evidence="1">
    <location>
        <begin position="17"/>
        <end position="29"/>
    </location>
</feature>
<organism evidence="2 3">
    <name type="scientific">Digitaria exilis</name>
    <dbReference type="NCBI Taxonomy" id="1010633"/>
    <lineage>
        <taxon>Eukaryota</taxon>
        <taxon>Viridiplantae</taxon>
        <taxon>Streptophyta</taxon>
        <taxon>Embryophyta</taxon>
        <taxon>Tracheophyta</taxon>
        <taxon>Spermatophyta</taxon>
        <taxon>Magnoliopsida</taxon>
        <taxon>Liliopsida</taxon>
        <taxon>Poales</taxon>
        <taxon>Poaceae</taxon>
        <taxon>PACMAD clade</taxon>
        <taxon>Panicoideae</taxon>
        <taxon>Panicodae</taxon>
        <taxon>Paniceae</taxon>
        <taxon>Anthephorinae</taxon>
        <taxon>Digitaria</taxon>
    </lineage>
</organism>
<evidence type="ECO:0000256" key="1">
    <source>
        <dbReference type="SAM" id="MobiDB-lite"/>
    </source>
</evidence>
<feature type="region of interest" description="Disordered" evidence="1">
    <location>
        <begin position="1"/>
        <end position="34"/>
    </location>
</feature>
<keyword evidence="3" id="KW-1185">Reference proteome</keyword>
<comment type="caution">
    <text evidence="2">The sequence shown here is derived from an EMBL/GenBank/DDBJ whole genome shotgun (WGS) entry which is preliminary data.</text>
</comment>
<feature type="region of interest" description="Disordered" evidence="1">
    <location>
        <begin position="174"/>
        <end position="228"/>
    </location>
</feature>
<protein>
    <submittedName>
        <fullName evidence="2">Uncharacterized protein</fullName>
    </submittedName>
</protein>
<feature type="compositionally biased region" description="Basic and acidic residues" evidence="1">
    <location>
        <begin position="1"/>
        <end position="16"/>
    </location>
</feature>